<evidence type="ECO:0000313" key="1">
    <source>
        <dbReference type="EMBL" id="BAK01479.1"/>
    </source>
</evidence>
<reference evidence="1" key="1">
    <citation type="journal article" date="2011" name="Plant Physiol.">
        <title>Comprehensive sequence analysis of 24,783 barley full-length cDNAs derived from 12 clone libraries.</title>
        <authorList>
            <person name="Matsumoto T."/>
            <person name="Tanaka T."/>
            <person name="Sakai H."/>
            <person name="Amano N."/>
            <person name="Kanamori H."/>
            <person name="Kurita K."/>
            <person name="Kikuta A."/>
            <person name="Kamiya K."/>
            <person name="Yamamoto M."/>
            <person name="Ikawa H."/>
            <person name="Fujii N."/>
            <person name="Hori K."/>
            <person name="Itoh T."/>
            <person name="Sato K."/>
        </authorList>
    </citation>
    <scope>NUCLEOTIDE SEQUENCE</scope>
    <source>
        <tissue evidence="1">Shoot and root</tissue>
    </source>
</reference>
<dbReference type="EMBL" id="AK370278">
    <property type="protein sequence ID" value="BAK01479.1"/>
    <property type="molecule type" value="mRNA"/>
</dbReference>
<proteinExistence type="evidence at transcript level"/>
<accession>F2E2A7</accession>
<dbReference type="AlphaFoldDB" id="F2E2A7"/>
<name>F2E2A7_HORVV</name>
<sequence>MEVEDEGDINVRNKAIGFLQEMIENKQSKKLLSQYVQ</sequence>
<protein>
    <submittedName>
        <fullName evidence="1">Predicted protein</fullName>
    </submittedName>
</protein>
<organism evidence="1">
    <name type="scientific">Hordeum vulgare subsp. vulgare</name>
    <name type="common">Domesticated barley</name>
    <dbReference type="NCBI Taxonomy" id="112509"/>
    <lineage>
        <taxon>Eukaryota</taxon>
        <taxon>Viridiplantae</taxon>
        <taxon>Streptophyta</taxon>
        <taxon>Embryophyta</taxon>
        <taxon>Tracheophyta</taxon>
        <taxon>Spermatophyta</taxon>
        <taxon>Magnoliopsida</taxon>
        <taxon>Liliopsida</taxon>
        <taxon>Poales</taxon>
        <taxon>Poaceae</taxon>
        <taxon>BOP clade</taxon>
        <taxon>Pooideae</taxon>
        <taxon>Triticodae</taxon>
        <taxon>Triticeae</taxon>
        <taxon>Hordeinae</taxon>
        <taxon>Hordeum</taxon>
    </lineage>
</organism>